<keyword evidence="2" id="KW-1185">Reference proteome</keyword>
<name>A0ABT2M831_9MYCO</name>
<dbReference type="RefSeq" id="WP_260992468.1">
    <property type="nucleotide sequence ID" value="NZ_JAODWD010000002.1"/>
</dbReference>
<accession>A0ABT2M831</accession>
<gene>
    <name evidence="1" type="ORF">N4S67_08280</name>
</gene>
<proteinExistence type="predicted"/>
<reference evidence="2" key="1">
    <citation type="submission" date="2023-07" db="EMBL/GenBank/DDBJ databases">
        <authorList>
            <person name="Deng Y."/>
            <person name="Zhang Y.-Q."/>
        </authorList>
    </citation>
    <scope>NUCLEOTIDE SEQUENCE [LARGE SCALE GENOMIC DNA]</scope>
    <source>
        <strain evidence="2">CPCC 205710</strain>
    </source>
</reference>
<evidence type="ECO:0000313" key="1">
    <source>
        <dbReference type="EMBL" id="MCT7658414.1"/>
    </source>
</evidence>
<sequence length="141" mass="15704">MSSVYRAPMRSRSADFDAQQAIDRALACGLVGFGEANAAGDRLERRIARFADIDERAFVWTRDSDNLYWLGRIAGPYFYDADGASVDLVHVRACRWLAEPLSEAQVPAAVVATFGRGGLNFQQTHSDTVADETERIWDRFA</sequence>
<comment type="caution">
    <text evidence="1">The sequence shown here is derived from an EMBL/GenBank/DDBJ whole genome shotgun (WGS) entry which is preliminary data.</text>
</comment>
<protein>
    <submittedName>
        <fullName evidence="1">GAF domain-containing protein</fullName>
    </submittedName>
</protein>
<dbReference type="Proteomes" id="UP001206639">
    <property type="component" value="Unassembled WGS sequence"/>
</dbReference>
<dbReference type="EMBL" id="JAODWD010000002">
    <property type="protein sequence ID" value="MCT7658414.1"/>
    <property type="molecule type" value="Genomic_DNA"/>
</dbReference>
<evidence type="ECO:0000313" key="2">
    <source>
        <dbReference type="Proteomes" id="UP001206639"/>
    </source>
</evidence>
<organism evidence="1 2">
    <name type="scientific">Mycobacterium deserti</name>
    <dbReference type="NCBI Taxonomy" id="2978347"/>
    <lineage>
        <taxon>Bacteria</taxon>
        <taxon>Bacillati</taxon>
        <taxon>Actinomycetota</taxon>
        <taxon>Actinomycetes</taxon>
        <taxon>Mycobacteriales</taxon>
        <taxon>Mycobacteriaceae</taxon>
        <taxon>Mycobacterium</taxon>
    </lineage>
</organism>